<feature type="domain" description="Phorbol-ester/DAG-type" evidence="5">
    <location>
        <begin position="484"/>
        <end position="543"/>
    </location>
</feature>
<evidence type="ECO:0000259" key="5">
    <source>
        <dbReference type="PROSITE" id="PS50081"/>
    </source>
</evidence>
<dbReference type="InterPro" id="IPR046349">
    <property type="entry name" value="C1-like_sf"/>
</dbReference>
<keyword evidence="3" id="KW-0863">Zinc-finger</keyword>
<keyword evidence="1" id="KW-0479">Metal-binding</keyword>
<dbReference type="PANTHER" id="PTHR32410:SF216">
    <property type="entry name" value="PHORBOL-ESTER_DAG-TYPE DOMAIN-CONTAINING PROTEIN"/>
    <property type="match status" value="1"/>
</dbReference>
<gene>
    <name evidence="6" type="ORF">Din_023529</name>
</gene>
<keyword evidence="2" id="KW-0677">Repeat</keyword>
<organism evidence="6">
    <name type="scientific">Davidia involucrata</name>
    <name type="common">Dove tree</name>
    <dbReference type="NCBI Taxonomy" id="16924"/>
    <lineage>
        <taxon>Eukaryota</taxon>
        <taxon>Viridiplantae</taxon>
        <taxon>Streptophyta</taxon>
        <taxon>Embryophyta</taxon>
        <taxon>Tracheophyta</taxon>
        <taxon>Spermatophyta</taxon>
        <taxon>Magnoliopsida</taxon>
        <taxon>eudicotyledons</taxon>
        <taxon>Gunneridae</taxon>
        <taxon>Pentapetalae</taxon>
        <taxon>asterids</taxon>
        <taxon>Cornales</taxon>
        <taxon>Nyssaceae</taxon>
        <taxon>Davidia</taxon>
    </lineage>
</organism>
<dbReference type="InterPro" id="IPR053192">
    <property type="entry name" value="Vacuole_Formation_Reg"/>
</dbReference>
<name>A0A5B7ADU0_DAVIN</name>
<dbReference type="GO" id="GO:0008270">
    <property type="term" value="F:zinc ion binding"/>
    <property type="evidence" value="ECO:0007669"/>
    <property type="project" value="UniProtKB-KW"/>
</dbReference>
<keyword evidence="4" id="KW-0862">Zinc</keyword>
<dbReference type="EMBL" id="GHES01023529">
    <property type="protein sequence ID" value="MPA54088.1"/>
    <property type="molecule type" value="Transcribed_RNA"/>
</dbReference>
<evidence type="ECO:0000256" key="4">
    <source>
        <dbReference type="ARBA" id="ARBA00022833"/>
    </source>
</evidence>
<dbReference type="SUPFAM" id="SSF57889">
    <property type="entry name" value="Cysteine-rich domain"/>
    <property type="match status" value="5"/>
</dbReference>
<dbReference type="PROSITE" id="PS50081">
    <property type="entry name" value="ZF_DAG_PE_2"/>
    <property type="match status" value="1"/>
</dbReference>
<accession>A0A5B7ADU0</accession>
<sequence>MELQHLSHEHPLILYEAHEKFHDRCEACGKGIIGPAYKCDEKFCFFFHLHKMCAELPEKTEHPMHPQHPLILHIDTSYADCNLCRGSWNKFTYQCNNCEFNLCISCDLEEAERRIEHKSHQHPLDFLQRPVSFHCDACNTESKDTSYLCTACPFWIHKGCASLPSTIKIIGHHHPLTLAYSLPVEYSKFKHTCQICSCKVKPTYWVYYCVGCRYYFAHVNCAKSKMEPERLSGSENEIKAKEDLDPNLIHLPALPDKYVDLISHFPKKFNLGENESATEVNQFSDDQLNHFSHDHPLILSGIQGTEEMKKDEILCDGCVLPISLSAPFYSCAQCTSFFLHKCCVELPKRVSHPFHTEHPLFLHGKGPDISDYFTCGLCNIPCNGFSYNCAPCNIYLDVKCASLLGTIKHEAHESHPIQFKSDALPDISTAGLLSYFGQYVKKIFSPSTLCKACGKYFSGFSIRCETCDFSLCNDHCAMLPRTVRHRYDPHALYLSYPPFQDHPDEFYCEICEEEIDPNLWMYHCRDCDQSFHTKCIYKVEETLNFKFGETFKARNHPHPLTVVRENKRQSWCDRCSKYFDYKPAFECAPCNTIVCHQCILYGDARVSVEDIS</sequence>
<dbReference type="SMART" id="SM00249">
    <property type="entry name" value="PHD"/>
    <property type="match status" value="3"/>
</dbReference>
<evidence type="ECO:0000256" key="2">
    <source>
        <dbReference type="ARBA" id="ARBA00022737"/>
    </source>
</evidence>
<dbReference type="InterPro" id="IPR002219">
    <property type="entry name" value="PKC_DAG/PE"/>
</dbReference>
<evidence type="ECO:0000256" key="3">
    <source>
        <dbReference type="ARBA" id="ARBA00022771"/>
    </source>
</evidence>
<evidence type="ECO:0000313" key="6">
    <source>
        <dbReference type="EMBL" id="MPA54088.1"/>
    </source>
</evidence>
<dbReference type="AlphaFoldDB" id="A0A5B7ADU0"/>
<proteinExistence type="predicted"/>
<dbReference type="InterPro" id="IPR001965">
    <property type="entry name" value="Znf_PHD"/>
</dbReference>
<dbReference type="Pfam" id="PF03107">
    <property type="entry name" value="C1_2"/>
    <property type="match status" value="7"/>
</dbReference>
<evidence type="ECO:0000256" key="1">
    <source>
        <dbReference type="ARBA" id="ARBA00022723"/>
    </source>
</evidence>
<reference evidence="6" key="1">
    <citation type="submission" date="2019-08" db="EMBL/GenBank/DDBJ databases">
        <title>Reference gene set and small RNA set construction with multiple tissues from Davidia involucrata Baill.</title>
        <authorList>
            <person name="Yang H."/>
            <person name="Zhou C."/>
            <person name="Li G."/>
            <person name="Wang J."/>
            <person name="Gao P."/>
            <person name="Wang M."/>
            <person name="Wang R."/>
            <person name="Zhao Y."/>
        </authorList>
    </citation>
    <scope>NUCLEOTIDE SEQUENCE</scope>
    <source>
        <tissue evidence="6">Mixed with DoveR01_LX</tissue>
    </source>
</reference>
<dbReference type="PANTHER" id="PTHR32410">
    <property type="entry name" value="CYSTEINE/HISTIDINE-RICH C1 DOMAIN FAMILY PROTEIN"/>
    <property type="match status" value="1"/>
</dbReference>
<protein>
    <recommendedName>
        <fullName evidence="5">Phorbol-ester/DAG-type domain-containing protein</fullName>
    </recommendedName>
</protein>
<dbReference type="InterPro" id="IPR004146">
    <property type="entry name" value="DC1"/>
</dbReference>